<dbReference type="InParanoid" id="K1WLE7"/>
<feature type="region of interest" description="Disordered" evidence="1">
    <location>
        <begin position="27"/>
        <end position="59"/>
    </location>
</feature>
<organism evidence="2 3">
    <name type="scientific">Marssonina brunnea f. sp. multigermtubi (strain MB_m1)</name>
    <name type="common">Marssonina leaf spot fungus</name>
    <dbReference type="NCBI Taxonomy" id="1072389"/>
    <lineage>
        <taxon>Eukaryota</taxon>
        <taxon>Fungi</taxon>
        <taxon>Dikarya</taxon>
        <taxon>Ascomycota</taxon>
        <taxon>Pezizomycotina</taxon>
        <taxon>Leotiomycetes</taxon>
        <taxon>Helotiales</taxon>
        <taxon>Drepanopezizaceae</taxon>
        <taxon>Drepanopeziza</taxon>
    </lineage>
</organism>
<dbReference type="OrthoDB" id="4776573at2759"/>
<proteinExistence type="predicted"/>
<feature type="region of interest" description="Disordered" evidence="1">
    <location>
        <begin position="69"/>
        <end position="88"/>
    </location>
</feature>
<keyword evidence="3" id="KW-1185">Reference proteome</keyword>
<dbReference type="PANTHER" id="PTHR24216">
    <property type="entry name" value="PAXILLIN-RELATED"/>
    <property type="match status" value="1"/>
</dbReference>
<gene>
    <name evidence="2" type="ORF">MBM_08354</name>
</gene>
<evidence type="ECO:0000313" key="2">
    <source>
        <dbReference type="EMBL" id="EKD13636.1"/>
    </source>
</evidence>
<accession>K1WLE7</accession>
<dbReference type="PANTHER" id="PTHR24216:SF65">
    <property type="entry name" value="PAXILLIN-LIKE PROTEIN 1"/>
    <property type="match status" value="1"/>
</dbReference>
<dbReference type="EMBL" id="JH921449">
    <property type="protein sequence ID" value="EKD13636.1"/>
    <property type="molecule type" value="Genomic_DNA"/>
</dbReference>
<dbReference type="STRING" id="1072389.K1WLE7"/>
<keyword evidence="2" id="KW-0378">Hydrolase</keyword>
<feature type="region of interest" description="Disordered" evidence="1">
    <location>
        <begin position="769"/>
        <end position="792"/>
    </location>
</feature>
<dbReference type="AlphaFoldDB" id="K1WLE7"/>
<name>K1WLE7_MARBU</name>
<dbReference type="HOGENOM" id="CLU_293895_0_0_1"/>
<dbReference type="Proteomes" id="UP000006753">
    <property type="component" value="Unassembled WGS sequence"/>
</dbReference>
<evidence type="ECO:0000313" key="3">
    <source>
        <dbReference type="Proteomes" id="UP000006753"/>
    </source>
</evidence>
<dbReference type="eggNOG" id="ENOG502RJIT">
    <property type="taxonomic scope" value="Eukaryota"/>
</dbReference>
<protein>
    <submittedName>
        <fullName evidence="2">Alpha beta hydrolase fold protein</fullName>
    </submittedName>
</protein>
<reference evidence="2 3" key="1">
    <citation type="journal article" date="2012" name="BMC Genomics">
        <title>Sequencing the genome of Marssonina brunnea reveals fungus-poplar co-evolution.</title>
        <authorList>
            <person name="Zhu S."/>
            <person name="Cao Y.-Z."/>
            <person name="Jiang C."/>
            <person name="Tan B.-Y."/>
            <person name="Wang Z."/>
            <person name="Feng S."/>
            <person name="Zhang L."/>
            <person name="Su X.-H."/>
            <person name="Brejova B."/>
            <person name="Vinar T."/>
            <person name="Xu M."/>
            <person name="Wang M.-X."/>
            <person name="Zhang S.-G."/>
            <person name="Huang M.-R."/>
            <person name="Wu R."/>
            <person name="Zhou Y."/>
        </authorList>
    </citation>
    <scope>NUCLEOTIDE SEQUENCE [LARGE SCALE GENOMIC DNA]</scope>
    <source>
        <strain evidence="2 3">MB_m1</strain>
    </source>
</reference>
<feature type="compositionally biased region" description="Polar residues" evidence="1">
    <location>
        <begin position="769"/>
        <end position="790"/>
    </location>
</feature>
<evidence type="ECO:0000256" key="1">
    <source>
        <dbReference type="SAM" id="MobiDB-lite"/>
    </source>
</evidence>
<dbReference type="KEGG" id="mbe:MBM_08354"/>
<feature type="region of interest" description="Disordered" evidence="1">
    <location>
        <begin position="814"/>
        <end position="927"/>
    </location>
</feature>
<sequence>MPCHWPTKRPMDDVSLRRSVIGSLRSVSPFLSRPPNDELDPQPAVRAMSTAESMASPPARYTPASLFRRATGASSAPSTPESSFRSSSVMMRCMEEDRPILGYDREVDLVGTKAECEGDFDLEFMRVLAKKYKATGGHPLFALPPSVKRRIYGFCFPNEARKINLSPYFATKAVFPEGYFANPWDILDSVAGGLEASSQLRNELMTYFWTAYHFHVTLNEFSGPKLSPLSHVWLIEHLDAVQHLTIEVDFTRFGCSHLRDAKRFGYNMTKTTLLFAIIVRGLGDRPAHSNISQIHLMCRRYSGARPPDHLWVTETDANQKPARYCPVEALNICNNLMALRGIIDQCRVSGFPMGFSLELLDTLFKVEETPPSYFFPIEEAWPVVTPQISLPFSEVRSPIIPFPSFEQPSVTSSLPASYSLRLRNSASTRTLIEEIEDEMNSRSPTLVSEGSHVLGNFSDAGDFGQQELGDSVATDEQVRQDEVQISEMTTSEHPDSSPHFTSCTMLDTSSPVIIPTPSLTSNEMPASLLAPSPVSAPLEDLEYGQISTLLAPSLLSPLADDHDDSPAAEAVSTPDLSSDLLFNLPTTRKVSNASEGTGCIHKPEEITGVTATTPPSPHLVPPIFGEGKRTPGHVTPPAPLTPLMAPKSYQDQRHIRTPVSPKLRPLTPMSRSRIPRAMAASSPTPKTPNRMNALNEQDPAFISTLSAMRSFDKRPNSKTRIASPAKKPDSLGIILPGPSKRNCSIIRLTFPSVFRASETPDGICRTQQYLSNSSTHPQKQRSKTNLTNQEPDIIMAHQRRYESEEELAAWLTFERQEQSSSRPGAGSNPHAHSGSANRYDPRGDRSDFVAPSATPIPPKRKEQSHSRPSAACNASAHPTLSRRYDPRGARSDVVAPSAPPDTQQAARREQAPKATTQLPKPRHPSEGTCKMRCTFYHSVLCPSSKNPETVWIDPAYKPKPAPAPAPAIVPLVAIPSVIPVNKGIKLWEDFGERGGDALEMVNWEEFALENAWREREQAGSGWYRHWNGTARRG</sequence>
<dbReference type="GO" id="GO:0016787">
    <property type="term" value="F:hydrolase activity"/>
    <property type="evidence" value="ECO:0007669"/>
    <property type="project" value="UniProtKB-KW"/>
</dbReference>